<protein>
    <submittedName>
        <fullName evidence="5">Uncharacterized protein</fullName>
    </submittedName>
</protein>
<proteinExistence type="predicted"/>
<reference evidence="5" key="2">
    <citation type="journal article" date="2021" name="Genome Biol. Evol.">
        <title>Developing a high-quality reference genome for a parasitic bivalve with doubly uniparental inheritance (Bivalvia: Unionida).</title>
        <authorList>
            <person name="Smith C.H."/>
        </authorList>
    </citation>
    <scope>NUCLEOTIDE SEQUENCE</scope>
    <source>
        <strain evidence="5">CHS0354</strain>
        <tissue evidence="5">Mantle</tissue>
    </source>
</reference>
<comment type="caution">
    <text evidence="5">The sequence shown here is derived from an EMBL/GenBank/DDBJ whole genome shotgun (WGS) entry which is preliminary data.</text>
</comment>
<reference evidence="5" key="3">
    <citation type="submission" date="2023-05" db="EMBL/GenBank/DDBJ databases">
        <authorList>
            <person name="Smith C.H."/>
        </authorList>
    </citation>
    <scope>NUCLEOTIDE SEQUENCE</scope>
    <source>
        <strain evidence="5">CHS0354</strain>
        <tissue evidence="5">Mantle</tissue>
    </source>
</reference>
<organism evidence="5 6">
    <name type="scientific">Potamilus streckersoni</name>
    <dbReference type="NCBI Taxonomy" id="2493646"/>
    <lineage>
        <taxon>Eukaryota</taxon>
        <taxon>Metazoa</taxon>
        <taxon>Spiralia</taxon>
        <taxon>Lophotrochozoa</taxon>
        <taxon>Mollusca</taxon>
        <taxon>Bivalvia</taxon>
        <taxon>Autobranchia</taxon>
        <taxon>Heteroconchia</taxon>
        <taxon>Palaeoheterodonta</taxon>
        <taxon>Unionida</taxon>
        <taxon>Unionoidea</taxon>
        <taxon>Unionidae</taxon>
        <taxon>Ambleminae</taxon>
        <taxon>Lampsilini</taxon>
        <taxon>Potamilus</taxon>
    </lineage>
</organism>
<reference evidence="5" key="1">
    <citation type="journal article" date="2021" name="Genome Biol. Evol.">
        <title>A High-Quality Reference Genome for a Parasitic Bivalve with Doubly Uniparental Inheritance (Bivalvia: Unionida).</title>
        <authorList>
            <person name="Smith C.H."/>
        </authorList>
    </citation>
    <scope>NUCLEOTIDE SEQUENCE</scope>
    <source>
        <strain evidence="5">CHS0354</strain>
    </source>
</reference>
<comment type="subcellular location">
    <subcellularLocation>
        <location evidence="1">Endomembrane system</location>
    </subcellularLocation>
</comment>
<dbReference type="EMBL" id="JAEAOA010002336">
    <property type="protein sequence ID" value="KAK3601276.1"/>
    <property type="molecule type" value="Genomic_DNA"/>
</dbReference>
<accession>A0AAE0W4K5</accession>
<dbReference type="GO" id="GO:0015031">
    <property type="term" value="P:protein transport"/>
    <property type="evidence" value="ECO:0007669"/>
    <property type="project" value="UniProtKB-KW"/>
</dbReference>
<evidence type="ECO:0000313" key="6">
    <source>
        <dbReference type="Proteomes" id="UP001195483"/>
    </source>
</evidence>
<dbReference type="GO" id="GO:0012505">
    <property type="term" value="C:endomembrane system"/>
    <property type="evidence" value="ECO:0007669"/>
    <property type="project" value="UniProtKB-SubCell"/>
</dbReference>
<dbReference type="Gene3D" id="1.25.10.10">
    <property type="entry name" value="Leucine-rich Repeat Variant"/>
    <property type="match status" value="1"/>
</dbReference>
<evidence type="ECO:0000256" key="4">
    <source>
        <dbReference type="ARBA" id="ARBA00023136"/>
    </source>
</evidence>
<keyword evidence="6" id="KW-1185">Reference proteome</keyword>
<dbReference type="InterPro" id="IPR016024">
    <property type="entry name" value="ARM-type_fold"/>
</dbReference>
<dbReference type="InterPro" id="IPR050840">
    <property type="entry name" value="Adaptor_Complx_Large_Subunit"/>
</dbReference>
<evidence type="ECO:0000313" key="5">
    <source>
        <dbReference type="EMBL" id="KAK3601276.1"/>
    </source>
</evidence>
<dbReference type="SUPFAM" id="SSF48371">
    <property type="entry name" value="ARM repeat"/>
    <property type="match status" value="1"/>
</dbReference>
<name>A0AAE0W4K5_9BIVA</name>
<sequence>MESTLSSLPKFIGEGILTNIIGSPSPKKSMISKGFQDFIVSVNQHKTKHEQDLAIKKELAILKQKFSQPDVTLGQMRDYLGRVIYCAILGYDVSFSYIHAVKLAQQGTGFEKRM</sequence>
<feature type="non-terminal residue" evidence="5">
    <location>
        <position position="114"/>
    </location>
</feature>
<evidence type="ECO:0000256" key="1">
    <source>
        <dbReference type="ARBA" id="ARBA00004308"/>
    </source>
</evidence>
<dbReference type="Proteomes" id="UP001195483">
    <property type="component" value="Unassembled WGS sequence"/>
</dbReference>
<keyword evidence="4" id="KW-0472">Membrane</keyword>
<evidence type="ECO:0000256" key="3">
    <source>
        <dbReference type="ARBA" id="ARBA00022927"/>
    </source>
</evidence>
<gene>
    <name evidence="5" type="ORF">CHS0354_040456</name>
</gene>
<dbReference type="InterPro" id="IPR011989">
    <property type="entry name" value="ARM-like"/>
</dbReference>
<dbReference type="AlphaFoldDB" id="A0AAE0W4K5"/>
<dbReference type="PANTHER" id="PTHR22780">
    <property type="entry name" value="ADAPTIN, ALPHA/GAMMA/EPSILON"/>
    <property type="match status" value="1"/>
</dbReference>
<keyword evidence="2" id="KW-0813">Transport</keyword>
<evidence type="ECO:0000256" key="2">
    <source>
        <dbReference type="ARBA" id="ARBA00022448"/>
    </source>
</evidence>
<keyword evidence="3" id="KW-0653">Protein transport</keyword>
<dbReference type="GO" id="GO:0005737">
    <property type="term" value="C:cytoplasm"/>
    <property type="evidence" value="ECO:0007669"/>
    <property type="project" value="UniProtKB-ARBA"/>
</dbReference>